<gene>
    <name evidence="2" type="ORF">Fot_04157</name>
</gene>
<dbReference type="AlphaFoldDB" id="A0ABD1XES9"/>
<feature type="region of interest" description="Disordered" evidence="1">
    <location>
        <begin position="77"/>
        <end position="102"/>
    </location>
</feature>
<name>A0ABD1XES9_9LAMI</name>
<feature type="region of interest" description="Disordered" evidence="1">
    <location>
        <begin position="135"/>
        <end position="164"/>
    </location>
</feature>
<evidence type="ECO:0000313" key="3">
    <source>
        <dbReference type="Proteomes" id="UP001604277"/>
    </source>
</evidence>
<dbReference type="EMBL" id="JBFOLJ010000001">
    <property type="protein sequence ID" value="KAL2559418.1"/>
    <property type="molecule type" value="Genomic_DNA"/>
</dbReference>
<dbReference type="Proteomes" id="UP001604277">
    <property type="component" value="Unassembled WGS sequence"/>
</dbReference>
<feature type="compositionally biased region" description="Low complexity" evidence="1">
    <location>
        <begin position="89"/>
        <end position="102"/>
    </location>
</feature>
<proteinExistence type="predicted"/>
<organism evidence="2 3">
    <name type="scientific">Forsythia ovata</name>
    <dbReference type="NCBI Taxonomy" id="205694"/>
    <lineage>
        <taxon>Eukaryota</taxon>
        <taxon>Viridiplantae</taxon>
        <taxon>Streptophyta</taxon>
        <taxon>Embryophyta</taxon>
        <taxon>Tracheophyta</taxon>
        <taxon>Spermatophyta</taxon>
        <taxon>Magnoliopsida</taxon>
        <taxon>eudicotyledons</taxon>
        <taxon>Gunneridae</taxon>
        <taxon>Pentapetalae</taxon>
        <taxon>asterids</taxon>
        <taxon>lamiids</taxon>
        <taxon>Lamiales</taxon>
        <taxon>Oleaceae</taxon>
        <taxon>Forsythieae</taxon>
        <taxon>Forsythia</taxon>
    </lineage>
</organism>
<evidence type="ECO:0000313" key="2">
    <source>
        <dbReference type="EMBL" id="KAL2559418.1"/>
    </source>
</evidence>
<reference evidence="3" key="1">
    <citation type="submission" date="2024-07" db="EMBL/GenBank/DDBJ databases">
        <title>Two chromosome-level genome assemblies of Korean endemic species Abeliophyllum distichum and Forsythia ovata (Oleaceae).</title>
        <authorList>
            <person name="Jang H."/>
        </authorList>
    </citation>
    <scope>NUCLEOTIDE SEQUENCE [LARGE SCALE GENOMIC DNA]</scope>
</reference>
<sequence length="298" mass="33777">MARCADLNVEVQLVVFKEPSRIGVDCYRLGEEELPSALVRPIQVSRSSGTIEHNGQTEVAEDKRQDKMFVEAFALGQEDGHGDDAGGDLQLTSTSSSSKHRLASSSLCPILQGKVPKAKPPHLCQRPLDQADCKSRDVHEWQGPEGESQQVNPQDRPPQYFSENLPHTRIEPALPEDFSPRHLKPYQLAYAPGGNLFFGALVTTERGSFYVKEREREKDTALADSFLLILLHVRVYILGKCWLKETPDLLSVHILSRSLLDWVFRVFAQWELLFVKTWGFKSEPYSKFYFAVERTLYG</sequence>
<comment type="caution">
    <text evidence="2">The sequence shown here is derived from an EMBL/GenBank/DDBJ whole genome shotgun (WGS) entry which is preliminary data.</text>
</comment>
<accession>A0ABD1XES9</accession>
<protein>
    <submittedName>
        <fullName evidence="2">Uncharacterized protein</fullName>
    </submittedName>
</protein>
<evidence type="ECO:0000256" key="1">
    <source>
        <dbReference type="SAM" id="MobiDB-lite"/>
    </source>
</evidence>
<keyword evidence="3" id="KW-1185">Reference proteome</keyword>